<organism evidence="1 2">
    <name type="scientific">Kineococcus endophyticus</name>
    <dbReference type="NCBI Taxonomy" id="1181883"/>
    <lineage>
        <taxon>Bacteria</taxon>
        <taxon>Bacillati</taxon>
        <taxon>Actinomycetota</taxon>
        <taxon>Actinomycetes</taxon>
        <taxon>Kineosporiales</taxon>
        <taxon>Kineosporiaceae</taxon>
        <taxon>Kineococcus</taxon>
    </lineage>
</organism>
<keyword evidence="2" id="KW-1185">Reference proteome</keyword>
<evidence type="ECO:0000313" key="2">
    <source>
        <dbReference type="Proteomes" id="UP001555826"/>
    </source>
</evidence>
<dbReference type="Gene3D" id="1.20.1440.100">
    <property type="entry name" value="SG protein - dephosphorylation function"/>
    <property type="match status" value="1"/>
</dbReference>
<dbReference type="RefSeq" id="WP_367640994.1">
    <property type="nucleotide sequence ID" value="NZ_JBFNQN010000020.1"/>
</dbReference>
<accession>A0ABV3PD71</accession>
<dbReference type="InterPro" id="IPR036412">
    <property type="entry name" value="HAD-like_sf"/>
</dbReference>
<proteinExistence type="predicted"/>
<gene>
    <name evidence="1" type="ORF">AB1207_22855</name>
</gene>
<dbReference type="Pfam" id="PF12710">
    <property type="entry name" value="HAD"/>
    <property type="match status" value="1"/>
</dbReference>
<evidence type="ECO:0000313" key="1">
    <source>
        <dbReference type="EMBL" id="MEW9267590.1"/>
    </source>
</evidence>
<dbReference type="Gene3D" id="3.40.50.1000">
    <property type="entry name" value="HAD superfamily/HAD-like"/>
    <property type="match status" value="1"/>
</dbReference>
<dbReference type="EMBL" id="JBFNQN010000020">
    <property type="protein sequence ID" value="MEW9267590.1"/>
    <property type="molecule type" value="Genomic_DNA"/>
</dbReference>
<dbReference type="InterPro" id="IPR023214">
    <property type="entry name" value="HAD_sf"/>
</dbReference>
<dbReference type="SUPFAM" id="SSF56784">
    <property type="entry name" value="HAD-like"/>
    <property type="match status" value="1"/>
</dbReference>
<sequence>MRRRPPGRRRTVVFDLDGTLVPGDAFGAFLLSRWRSSPVRLLGALVLAPLVLLDRRAELLVVATATVGTTDAALQRRWREHALRHARFGAVPEALDRLAAHREAGDRVVVATACAEPLARLVLHALGLGDVELVATAYEHRRWGTPRASAIRGEAKVEALRRAGVGLPVDHAYSDSLRDLPLLLAARTPHLVRPRRRDLPRWRRALGDVDVLVRRV</sequence>
<name>A0ABV3PD71_9ACTN</name>
<comment type="caution">
    <text evidence="1">The sequence shown here is derived from an EMBL/GenBank/DDBJ whole genome shotgun (WGS) entry which is preliminary data.</text>
</comment>
<dbReference type="Proteomes" id="UP001555826">
    <property type="component" value="Unassembled WGS sequence"/>
</dbReference>
<reference evidence="1 2" key="1">
    <citation type="submission" date="2024-07" db="EMBL/GenBank/DDBJ databases">
        <authorList>
            <person name="Thanompreechachai J."/>
            <person name="Duangmal K."/>
        </authorList>
    </citation>
    <scope>NUCLEOTIDE SEQUENCE [LARGE SCALE GENOMIC DNA]</scope>
    <source>
        <strain evidence="1 2">KCTC 19886</strain>
    </source>
</reference>
<protein>
    <submittedName>
        <fullName evidence="1">Haloacid dehalogenase-like hydrolase</fullName>
    </submittedName>
</protein>